<comment type="caution">
    <text evidence="2">The sequence shown here is derived from an EMBL/GenBank/DDBJ whole genome shotgun (WGS) entry which is preliminary data.</text>
</comment>
<keyword evidence="3" id="KW-1185">Reference proteome</keyword>
<dbReference type="InterPro" id="IPR026960">
    <property type="entry name" value="RVT-Znf"/>
</dbReference>
<accession>A0AAE1Y307</accession>
<dbReference type="AlphaFoldDB" id="A0AAE1Y307"/>
<evidence type="ECO:0000313" key="3">
    <source>
        <dbReference type="Proteomes" id="UP001293254"/>
    </source>
</evidence>
<name>A0AAE1Y307_9LAMI</name>
<protein>
    <recommendedName>
        <fullName evidence="1">Reverse transcriptase zinc-binding domain-containing protein</fullName>
    </recommendedName>
</protein>
<proteinExistence type="predicted"/>
<dbReference type="Proteomes" id="UP001293254">
    <property type="component" value="Unassembled WGS sequence"/>
</dbReference>
<evidence type="ECO:0000313" key="2">
    <source>
        <dbReference type="EMBL" id="KAK4422831.1"/>
    </source>
</evidence>
<dbReference type="EMBL" id="JACGWO010000007">
    <property type="protein sequence ID" value="KAK4422831.1"/>
    <property type="molecule type" value="Genomic_DNA"/>
</dbReference>
<dbReference type="Pfam" id="PF13966">
    <property type="entry name" value="zf-RVT"/>
    <property type="match status" value="1"/>
</dbReference>
<reference evidence="2" key="2">
    <citation type="journal article" date="2024" name="Plant">
        <title>Genomic evolution and insights into agronomic trait innovations of Sesamum species.</title>
        <authorList>
            <person name="Miao H."/>
            <person name="Wang L."/>
            <person name="Qu L."/>
            <person name="Liu H."/>
            <person name="Sun Y."/>
            <person name="Le M."/>
            <person name="Wang Q."/>
            <person name="Wei S."/>
            <person name="Zheng Y."/>
            <person name="Lin W."/>
            <person name="Duan Y."/>
            <person name="Cao H."/>
            <person name="Xiong S."/>
            <person name="Wang X."/>
            <person name="Wei L."/>
            <person name="Li C."/>
            <person name="Ma Q."/>
            <person name="Ju M."/>
            <person name="Zhao R."/>
            <person name="Li G."/>
            <person name="Mu C."/>
            <person name="Tian Q."/>
            <person name="Mei H."/>
            <person name="Zhang T."/>
            <person name="Gao T."/>
            <person name="Zhang H."/>
        </authorList>
    </citation>
    <scope>NUCLEOTIDE SEQUENCE</scope>
    <source>
        <strain evidence="2">3651</strain>
    </source>
</reference>
<organism evidence="2 3">
    <name type="scientific">Sesamum alatum</name>
    <dbReference type="NCBI Taxonomy" id="300844"/>
    <lineage>
        <taxon>Eukaryota</taxon>
        <taxon>Viridiplantae</taxon>
        <taxon>Streptophyta</taxon>
        <taxon>Embryophyta</taxon>
        <taxon>Tracheophyta</taxon>
        <taxon>Spermatophyta</taxon>
        <taxon>Magnoliopsida</taxon>
        <taxon>eudicotyledons</taxon>
        <taxon>Gunneridae</taxon>
        <taxon>Pentapetalae</taxon>
        <taxon>asterids</taxon>
        <taxon>lamiids</taxon>
        <taxon>Lamiales</taxon>
        <taxon>Pedaliaceae</taxon>
        <taxon>Sesamum</taxon>
    </lineage>
</organism>
<feature type="domain" description="Reverse transcriptase zinc-binding" evidence="1">
    <location>
        <begin position="23"/>
        <end position="110"/>
    </location>
</feature>
<sequence>MLQIPLSEGDDRRIWHYSKNEQYSIKNGYNLALAKLTNNPSPSSSHRNRSWKSSSKVRVFGWHACKDILSVLTNLQGVTATEIPLCPRCHGVPKTELHAPRDCVFTNQVWMLSHIHWALISISVNSVKTWSCGLLSSL</sequence>
<reference evidence="2" key="1">
    <citation type="submission" date="2020-06" db="EMBL/GenBank/DDBJ databases">
        <authorList>
            <person name="Li T."/>
            <person name="Hu X."/>
            <person name="Zhang T."/>
            <person name="Song X."/>
            <person name="Zhang H."/>
            <person name="Dai N."/>
            <person name="Sheng W."/>
            <person name="Hou X."/>
            <person name="Wei L."/>
        </authorList>
    </citation>
    <scope>NUCLEOTIDE SEQUENCE</scope>
    <source>
        <strain evidence="2">3651</strain>
        <tissue evidence="2">Leaf</tissue>
    </source>
</reference>
<evidence type="ECO:0000259" key="1">
    <source>
        <dbReference type="Pfam" id="PF13966"/>
    </source>
</evidence>
<gene>
    <name evidence="2" type="ORF">Salat_1865600</name>
</gene>